<dbReference type="InterPro" id="IPR000595">
    <property type="entry name" value="cNMP-bd_dom"/>
</dbReference>
<sequence>MAEEEAPENVRQRGVRARRRFKALVRMVMINRAWLVGDPEEDLNHDFRKNVKLLSSKRQQKSILTLHLKAILCKPHDERTEEDISLLLKTISNIKCFRKYDDNVKKKIAGFAYFRFFGPGRVLVRQNHEAHALYIIISGDVSVSVTTFDPILNYYENTFMKTLTKGDMFGEVSLLSGMKRSATMTTTTPVELLLVNNEDFNEVLRETLQTQWNYIIGHLDSFTYFEDWDYPTKQNCCVISKLKKFAKNETIIGDGVGMPQYVHLLLKGQCRLIEHLLLDTTKTHNGKITYKLHVKPPDNYVHSTMTLQGSPHISTNKEEPIKGVRKTESSKLVHSEKRGTIRFSAKNIAKSRQSVSPYQKSKRKLVQSEHRLSGMEIGRRSSSRRLTVHSMDDEISQLAIQDTTALRYNELEHLHYFPDKATTVFMQVCIYSEKACFCVGENMERRRIVALSPVELLLIPRYWIDSTPNPNKWGQIKAYLDARIPSTKNIFDKFVQNREWKNKIHIPQCKRPTRNCLANVPYSIRVREGFNL</sequence>
<dbReference type="InterPro" id="IPR018488">
    <property type="entry name" value="cNMP-bd_CS"/>
</dbReference>
<dbReference type="InterPro" id="IPR014710">
    <property type="entry name" value="RmlC-like_jellyroll"/>
</dbReference>
<dbReference type="PANTHER" id="PTHR23011">
    <property type="entry name" value="CYCLIC NUCLEOTIDE-BINDING DOMAIN CONTAINING PROTEIN"/>
    <property type="match status" value="1"/>
</dbReference>
<evidence type="ECO:0000313" key="2">
    <source>
        <dbReference type="Proteomes" id="UP000695000"/>
    </source>
</evidence>
<dbReference type="GeneID" id="108569968"/>
<dbReference type="Gene3D" id="2.60.120.10">
    <property type="entry name" value="Jelly Rolls"/>
    <property type="match status" value="1"/>
</dbReference>
<keyword evidence="2" id="KW-1185">Reference proteome</keyword>
<dbReference type="PROSITE" id="PS00889">
    <property type="entry name" value="CNMP_BINDING_2"/>
    <property type="match status" value="1"/>
</dbReference>
<evidence type="ECO:0000259" key="1">
    <source>
        <dbReference type="PROSITE" id="PS50042"/>
    </source>
</evidence>
<reference evidence="3" key="1">
    <citation type="submission" date="2025-08" db="UniProtKB">
        <authorList>
            <consortium name="RefSeq"/>
        </authorList>
    </citation>
    <scope>IDENTIFICATION</scope>
    <source>
        <tissue evidence="3">Whole Larva</tissue>
    </source>
</reference>
<dbReference type="SMART" id="SM00100">
    <property type="entry name" value="cNMP"/>
    <property type="match status" value="1"/>
</dbReference>
<gene>
    <name evidence="3" type="primary">LOC108569968</name>
</gene>
<dbReference type="Pfam" id="PF00027">
    <property type="entry name" value="cNMP_binding"/>
    <property type="match status" value="1"/>
</dbReference>
<dbReference type="PANTHER" id="PTHR23011:SF41">
    <property type="entry name" value="CYCLIC NUCLEOTIDE-BINDING DOMAIN-CONTAINING PROTEIN"/>
    <property type="match status" value="1"/>
</dbReference>
<dbReference type="RefSeq" id="XP_017787254.1">
    <property type="nucleotide sequence ID" value="XM_017931765.1"/>
</dbReference>
<protein>
    <submittedName>
        <fullName evidence="3">Uncharacterized protein LOC108569968</fullName>
    </submittedName>
</protein>
<dbReference type="SUPFAM" id="SSF51206">
    <property type="entry name" value="cAMP-binding domain-like"/>
    <property type="match status" value="2"/>
</dbReference>
<evidence type="ECO:0000313" key="3">
    <source>
        <dbReference type="RefSeq" id="XP_017787254.1"/>
    </source>
</evidence>
<name>A0ABM1NKA4_NICVS</name>
<dbReference type="PROSITE" id="PS50042">
    <property type="entry name" value="CNMP_BINDING_3"/>
    <property type="match status" value="1"/>
</dbReference>
<dbReference type="CDD" id="cd00038">
    <property type="entry name" value="CAP_ED"/>
    <property type="match status" value="1"/>
</dbReference>
<proteinExistence type="predicted"/>
<accession>A0ABM1NKA4</accession>
<organism evidence="2 3">
    <name type="scientific">Nicrophorus vespilloides</name>
    <name type="common">Boreal carrion beetle</name>
    <dbReference type="NCBI Taxonomy" id="110193"/>
    <lineage>
        <taxon>Eukaryota</taxon>
        <taxon>Metazoa</taxon>
        <taxon>Ecdysozoa</taxon>
        <taxon>Arthropoda</taxon>
        <taxon>Hexapoda</taxon>
        <taxon>Insecta</taxon>
        <taxon>Pterygota</taxon>
        <taxon>Neoptera</taxon>
        <taxon>Endopterygota</taxon>
        <taxon>Coleoptera</taxon>
        <taxon>Polyphaga</taxon>
        <taxon>Staphyliniformia</taxon>
        <taxon>Silphidae</taxon>
        <taxon>Nicrophorinae</taxon>
        <taxon>Nicrophorus</taxon>
    </lineage>
</organism>
<feature type="domain" description="Cyclic nucleotide-binding" evidence="1">
    <location>
        <begin position="96"/>
        <end position="204"/>
    </location>
</feature>
<dbReference type="InterPro" id="IPR018490">
    <property type="entry name" value="cNMP-bd_dom_sf"/>
</dbReference>
<dbReference type="Proteomes" id="UP000695000">
    <property type="component" value="Unplaced"/>
</dbReference>